<keyword evidence="1" id="KW-0732">Signal</keyword>
<dbReference type="Proteomes" id="UP000835052">
    <property type="component" value="Unassembled WGS sequence"/>
</dbReference>
<feature type="chain" id="PRO_5035906329" description="Secreted protein" evidence="1">
    <location>
        <begin position="18"/>
        <end position="93"/>
    </location>
</feature>
<keyword evidence="3" id="KW-1185">Reference proteome</keyword>
<gene>
    <name evidence="2" type="ORF">CAUJ_LOCUS7165</name>
</gene>
<dbReference type="EMBL" id="CAJGYM010000020">
    <property type="protein sequence ID" value="CAD6191246.1"/>
    <property type="molecule type" value="Genomic_DNA"/>
</dbReference>
<sequence>MSHLIFWTLAFVTLVTAQFDGLPRMNGGNGFAAPLPTLPTNALGDVIGEGPVLIDPAPVVETQNDHIAHVNKMVEKVMQDVRATQPEPVPNQQ</sequence>
<feature type="signal peptide" evidence="1">
    <location>
        <begin position="1"/>
        <end position="17"/>
    </location>
</feature>
<comment type="caution">
    <text evidence="2">The sequence shown here is derived from an EMBL/GenBank/DDBJ whole genome shotgun (WGS) entry which is preliminary data.</text>
</comment>
<organism evidence="2 3">
    <name type="scientific">Caenorhabditis auriculariae</name>
    <dbReference type="NCBI Taxonomy" id="2777116"/>
    <lineage>
        <taxon>Eukaryota</taxon>
        <taxon>Metazoa</taxon>
        <taxon>Ecdysozoa</taxon>
        <taxon>Nematoda</taxon>
        <taxon>Chromadorea</taxon>
        <taxon>Rhabditida</taxon>
        <taxon>Rhabditina</taxon>
        <taxon>Rhabditomorpha</taxon>
        <taxon>Rhabditoidea</taxon>
        <taxon>Rhabditidae</taxon>
        <taxon>Peloderinae</taxon>
        <taxon>Caenorhabditis</taxon>
    </lineage>
</organism>
<proteinExistence type="predicted"/>
<name>A0A8S1H4Q5_9PELO</name>
<evidence type="ECO:0008006" key="4">
    <source>
        <dbReference type="Google" id="ProtNLM"/>
    </source>
</evidence>
<reference evidence="2" key="1">
    <citation type="submission" date="2020-10" db="EMBL/GenBank/DDBJ databases">
        <authorList>
            <person name="Kikuchi T."/>
        </authorList>
    </citation>
    <scope>NUCLEOTIDE SEQUENCE</scope>
    <source>
        <strain evidence="2">NKZ352</strain>
    </source>
</reference>
<evidence type="ECO:0000256" key="1">
    <source>
        <dbReference type="SAM" id="SignalP"/>
    </source>
</evidence>
<evidence type="ECO:0000313" key="3">
    <source>
        <dbReference type="Proteomes" id="UP000835052"/>
    </source>
</evidence>
<evidence type="ECO:0000313" key="2">
    <source>
        <dbReference type="EMBL" id="CAD6191246.1"/>
    </source>
</evidence>
<dbReference type="AlphaFoldDB" id="A0A8S1H4Q5"/>
<accession>A0A8S1H4Q5</accession>
<protein>
    <recommendedName>
        <fullName evidence="4">Secreted protein</fullName>
    </recommendedName>
</protein>